<dbReference type="Pfam" id="PF06985">
    <property type="entry name" value="HET"/>
    <property type="match status" value="1"/>
</dbReference>
<feature type="domain" description="Heterokaryon incompatibility" evidence="1">
    <location>
        <begin position="52"/>
        <end position="215"/>
    </location>
</feature>
<dbReference type="InterPro" id="IPR010730">
    <property type="entry name" value="HET"/>
</dbReference>
<comment type="caution">
    <text evidence="2">The sequence shown here is derived from an EMBL/GenBank/DDBJ whole genome shotgun (WGS) entry which is preliminary data.</text>
</comment>
<sequence length="698" mass="80230">MNDWNADIASSLYQPLKGDLPLRLLLIHPGQPEQPLKTELIPTTLGEAQGCYDATSYTWGSPENPELICCGDYQLRVQRNAFHMMLDLRKPNESRKVWIDAVCINQCSLDERAEQVAIMHHIYRRAGATWVWMGRPDEQSTAVMTYAATLDARKFVDEFSYCQYGSIWSLFTEKSYFFDPLFDTGFDANQKEDLAVAIVNFLNRPWFSRVWIQQEASLSPRVQVVCGSNSVNWENIFALAWIMCPRYTETWPDRIQEDLSRTINKIQAVRLIQRARHYYFQDTYGHTDISLSFEGLVAFVSRYEATDPRDRIFAMGNMIVDSDQWFEVDYRVPWQILYTDVARRFLDAEGLRFLKNAGRARQEADTVLPSWVPDYRYREESEYMIAGSSLWKAGGNISTAFIPPTKTSNSKVSQLPKSMKRRFPMSDDLRNFKGPKKSLLQSFASFRCLMSDEIKYIGDFVDTENATLATNVAQMVEAIRKDIDYIGTLNTPGYINGDTILDAYKLTLIVSCDAQQEIVRHEYVGEHWEEWLRWYELGCPGYWDANTKAPAMNPSFESSGAMKTFRFAITKHGYFCLVPRIVQIGDEVAIFQSYDVAVALRRLPPPPNSQKQGQKSTHTTPDGYFELLGDAYVHGMMENEARCINDEFNCRFEPTQAQLDKILKVSDGGQGEAWRTLDLSGHYERIFKTLGPRTVRLV</sequence>
<dbReference type="AlphaFoldDB" id="A0A7C8MRM7"/>
<evidence type="ECO:0000259" key="1">
    <source>
        <dbReference type="Pfam" id="PF06985"/>
    </source>
</evidence>
<gene>
    <name evidence="2" type="ORF">GQX73_g4904</name>
</gene>
<name>A0A7C8MRM7_9PEZI</name>
<dbReference type="Proteomes" id="UP000481858">
    <property type="component" value="Unassembled WGS sequence"/>
</dbReference>
<dbReference type="EMBL" id="WUBL01000047">
    <property type="protein sequence ID" value="KAF2968708.1"/>
    <property type="molecule type" value="Genomic_DNA"/>
</dbReference>
<organism evidence="2 3">
    <name type="scientific">Xylaria multiplex</name>
    <dbReference type="NCBI Taxonomy" id="323545"/>
    <lineage>
        <taxon>Eukaryota</taxon>
        <taxon>Fungi</taxon>
        <taxon>Dikarya</taxon>
        <taxon>Ascomycota</taxon>
        <taxon>Pezizomycotina</taxon>
        <taxon>Sordariomycetes</taxon>
        <taxon>Xylariomycetidae</taxon>
        <taxon>Xylariales</taxon>
        <taxon>Xylariaceae</taxon>
        <taxon>Xylaria</taxon>
    </lineage>
</organism>
<dbReference type="PANTHER" id="PTHR24148">
    <property type="entry name" value="ANKYRIN REPEAT DOMAIN-CONTAINING PROTEIN 39 HOMOLOG-RELATED"/>
    <property type="match status" value="1"/>
</dbReference>
<protein>
    <recommendedName>
        <fullName evidence="1">Heterokaryon incompatibility domain-containing protein</fullName>
    </recommendedName>
</protein>
<keyword evidence="3" id="KW-1185">Reference proteome</keyword>
<evidence type="ECO:0000313" key="3">
    <source>
        <dbReference type="Proteomes" id="UP000481858"/>
    </source>
</evidence>
<dbReference type="PANTHER" id="PTHR24148:SF64">
    <property type="entry name" value="HETEROKARYON INCOMPATIBILITY DOMAIN-CONTAINING PROTEIN"/>
    <property type="match status" value="1"/>
</dbReference>
<accession>A0A7C8MRM7</accession>
<dbReference type="OrthoDB" id="4587016at2759"/>
<proteinExistence type="predicted"/>
<dbReference type="InterPro" id="IPR052895">
    <property type="entry name" value="HetReg/Transcr_Mod"/>
</dbReference>
<evidence type="ECO:0000313" key="2">
    <source>
        <dbReference type="EMBL" id="KAF2968708.1"/>
    </source>
</evidence>
<dbReference type="InParanoid" id="A0A7C8MRM7"/>
<reference evidence="2 3" key="1">
    <citation type="submission" date="2019-12" db="EMBL/GenBank/DDBJ databases">
        <title>Draft genome sequence of the ascomycete Xylaria multiplex DSM 110363.</title>
        <authorList>
            <person name="Buettner E."/>
            <person name="Kellner H."/>
        </authorList>
    </citation>
    <scope>NUCLEOTIDE SEQUENCE [LARGE SCALE GENOMIC DNA]</scope>
    <source>
        <strain evidence="2 3">DSM 110363</strain>
    </source>
</reference>